<evidence type="ECO:0000313" key="1">
    <source>
        <dbReference type="EMBL" id="PWJ16560.1"/>
    </source>
</evidence>
<keyword evidence="3" id="KW-1185">Reference proteome</keyword>
<dbReference type="InterPro" id="IPR008514">
    <property type="entry name" value="T6SS_Hcp"/>
</dbReference>
<dbReference type="NCBIfam" id="TIGR03344">
    <property type="entry name" value="VI_effect_Hcp1"/>
    <property type="match status" value="1"/>
</dbReference>
<dbReference type="OrthoDB" id="5146053at2"/>
<gene>
    <name evidence="1" type="ORF">BCF38_10874</name>
    <name evidence="2" type="ORF">SAMN05421539_10874</name>
</gene>
<dbReference type="EMBL" id="UETC01000008">
    <property type="protein sequence ID" value="SSA48797.1"/>
    <property type="molecule type" value="Genomic_DNA"/>
</dbReference>
<dbReference type="AlphaFoldDB" id="A0A2Y9B1I3"/>
<evidence type="ECO:0000313" key="3">
    <source>
        <dbReference type="Proteomes" id="UP000245839"/>
    </source>
</evidence>
<dbReference type="InterPro" id="IPR036624">
    <property type="entry name" value="Hcp1-lik_sf"/>
</dbReference>
<reference evidence="1 3" key="2">
    <citation type="submission" date="2018-03" db="EMBL/GenBank/DDBJ databases">
        <title>Genomic Encyclopedia of Archaeal and Bacterial Type Strains, Phase II (KMG-II): from individual species to whole genera.</title>
        <authorList>
            <person name="Goeker M."/>
        </authorList>
    </citation>
    <scope>NUCLEOTIDE SEQUENCE [LARGE SCALE GENOMIC DNA]</scope>
    <source>
        <strain evidence="1 3">DSM 25227</strain>
    </source>
</reference>
<reference evidence="2 4" key="1">
    <citation type="submission" date="2016-10" db="EMBL/GenBank/DDBJ databases">
        <authorList>
            <person name="Cai Z."/>
        </authorList>
    </citation>
    <scope>NUCLEOTIDE SEQUENCE [LARGE SCALE GENOMIC DNA]</scope>
    <source>
        <strain evidence="2 4">DSM 25227</strain>
    </source>
</reference>
<dbReference type="Gene3D" id="2.30.110.20">
    <property type="entry name" value="Hcp1-like"/>
    <property type="match status" value="1"/>
</dbReference>
<dbReference type="Proteomes" id="UP000251571">
    <property type="component" value="Unassembled WGS sequence"/>
</dbReference>
<evidence type="ECO:0000313" key="4">
    <source>
        <dbReference type="Proteomes" id="UP000251571"/>
    </source>
</evidence>
<dbReference type="SUPFAM" id="SSF141452">
    <property type="entry name" value="Hcp1-like"/>
    <property type="match status" value="1"/>
</dbReference>
<dbReference type="Proteomes" id="UP000245839">
    <property type="component" value="Unassembled WGS sequence"/>
</dbReference>
<protein>
    <submittedName>
        <fullName evidence="2">Type VI secretion system secreted protein Hcp</fullName>
    </submittedName>
</protein>
<dbReference type="InterPro" id="IPR053165">
    <property type="entry name" value="HSI-I_assembly_Hcp1"/>
</dbReference>
<dbReference type="PANTHER" id="PTHR36152">
    <property type="entry name" value="CYTOPLASMIC PROTEIN-RELATED"/>
    <property type="match status" value="1"/>
</dbReference>
<dbReference type="PANTHER" id="PTHR36152:SF5">
    <property type="entry name" value="PROTEIN HCP1"/>
    <property type="match status" value="1"/>
</dbReference>
<dbReference type="Pfam" id="PF05638">
    <property type="entry name" value="T6SS_HCP"/>
    <property type="match status" value="1"/>
</dbReference>
<name>A0A2Y9B1I3_9RHOB</name>
<evidence type="ECO:0000313" key="2">
    <source>
        <dbReference type="EMBL" id="SSA48797.1"/>
    </source>
</evidence>
<dbReference type="RefSeq" id="WP_109565277.1">
    <property type="nucleotide sequence ID" value="NZ_QGDJ01000008.1"/>
</dbReference>
<proteinExistence type="predicted"/>
<dbReference type="EMBL" id="QGDJ01000008">
    <property type="protein sequence ID" value="PWJ16560.1"/>
    <property type="molecule type" value="Genomic_DNA"/>
</dbReference>
<sequence>MPLTAYLKIDDIQGESQRVDHEDEIDIHDIKWNIEQGSAAQVGRGRARARAFVDALYLRKFTDASSPYLALSCMQGKSFKEMILYVRKDSGEAHLDYYTITMENVTISKFETIGVGENEGGQVIEEIVGLVFENVTVKYVVQDDDHNASDEHEITYDIAAGV</sequence>
<organism evidence="2 4">
    <name type="scientific">Jannaschia seohaensis</name>
    <dbReference type="NCBI Taxonomy" id="475081"/>
    <lineage>
        <taxon>Bacteria</taxon>
        <taxon>Pseudomonadati</taxon>
        <taxon>Pseudomonadota</taxon>
        <taxon>Alphaproteobacteria</taxon>
        <taxon>Rhodobacterales</taxon>
        <taxon>Roseobacteraceae</taxon>
        <taxon>Jannaschia</taxon>
    </lineage>
</organism>
<accession>A0A2Y9B1I3</accession>